<protein>
    <submittedName>
        <fullName evidence="5">Peptidase S51 dipeptidase E</fullName>
    </submittedName>
</protein>
<evidence type="ECO:0000313" key="6">
    <source>
        <dbReference type="Proteomes" id="UP000034207"/>
    </source>
</evidence>
<dbReference type="Pfam" id="PF03575">
    <property type="entry name" value="Peptidase_S51"/>
    <property type="match status" value="1"/>
</dbReference>
<dbReference type="Proteomes" id="UP000034207">
    <property type="component" value="Unassembled WGS sequence"/>
</dbReference>
<evidence type="ECO:0000256" key="2">
    <source>
        <dbReference type="ARBA" id="ARBA00022670"/>
    </source>
</evidence>
<evidence type="ECO:0000256" key="3">
    <source>
        <dbReference type="ARBA" id="ARBA00022801"/>
    </source>
</evidence>
<gene>
    <name evidence="5" type="ORF">UT18_C0019G0026</name>
</gene>
<dbReference type="GO" id="GO:0008236">
    <property type="term" value="F:serine-type peptidase activity"/>
    <property type="evidence" value="ECO:0007669"/>
    <property type="project" value="UniProtKB-KW"/>
</dbReference>
<name>A0A0G0P5W3_UNCC2</name>
<dbReference type="InterPro" id="IPR005320">
    <property type="entry name" value="Peptidase_S51"/>
</dbReference>
<keyword evidence="3" id="KW-0378">Hydrolase</keyword>
<proteinExistence type="inferred from homology"/>
<keyword evidence="4" id="KW-0720">Serine protease</keyword>
<accession>A0A0G0P5W3</accession>
<keyword evidence="2" id="KW-0645">Protease</keyword>
<comment type="similarity">
    <text evidence="1">Belongs to the peptidase S51 family.</text>
</comment>
<dbReference type="AlphaFoldDB" id="A0A0G0P5W3"/>
<dbReference type="InterPro" id="IPR029062">
    <property type="entry name" value="Class_I_gatase-like"/>
</dbReference>
<comment type="caution">
    <text evidence="5">The sequence shown here is derived from an EMBL/GenBank/DDBJ whole genome shotgun (WGS) entry which is preliminary data.</text>
</comment>
<dbReference type="Gene3D" id="3.40.50.880">
    <property type="match status" value="1"/>
</dbReference>
<evidence type="ECO:0000256" key="1">
    <source>
        <dbReference type="ARBA" id="ARBA00006534"/>
    </source>
</evidence>
<sequence length="69" mass="7898">GDKGFEYVDFSIRPHFYNPDRPQFTEDTVQELANTYQSTFYAIDDNSAVAVENGKVEVISEGKWGKFEV</sequence>
<organism evidence="5 6">
    <name type="scientific">candidate division CPR2 bacterium GW2011_GWC2_39_10</name>
    <dbReference type="NCBI Taxonomy" id="1618345"/>
    <lineage>
        <taxon>Bacteria</taxon>
        <taxon>Bacteria division CPR2</taxon>
    </lineage>
</organism>
<dbReference type="EMBL" id="LBVV01000019">
    <property type="protein sequence ID" value="KKQ93524.1"/>
    <property type="molecule type" value="Genomic_DNA"/>
</dbReference>
<reference evidence="5 6" key="1">
    <citation type="journal article" date="2015" name="Nature">
        <title>rRNA introns, odd ribosomes, and small enigmatic genomes across a large radiation of phyla.</title>
        <authorList>
            <person name="Brown C.T."/>
            <person name="Hug L.A."/>
            <person name="Thomas B.C."/>
            <person name="Sharon I."/>
            <person name="Castelle C.J."/>
            <person name="Singh A."/>
            <person name="Wilkins M.J."/>
            <person name="Williams K.H."/>
            <person name="Banfield J.F."/>
        </authorList>
    </citation>
    <scope>NUCLEOTIDE SEQUENCE [LARGE SCALE GENOMIC DNA]</scope>
</reference>
<dbReference type="GO" id="GO:0006508">
    <property type="term" value="P:proteolysis"/>
    <property type="evidence" value="ECO:0007669"/>
    <property type="project" value="UniProtKB-KW"/>
</dbReference>
<feature type="non-terminal residue" evidence="5">
    <location>
        <position position="1"/>
    </location>
</feature>
<evidence type="ECO:0000256" key="4">
    <source>
        <dbReference type="ARBA" id="ARBA00022825"/>
    </source>
</evidence>
<evidence type="ECO:0000313" key="5">
    <source>
        <dbReference type="EMBL" id="KKQ93524.1"/>
    </source>
</evidence>